<dbReference type="Proteomes" id="UP000191901">
    <property type="component" value="Chromosome"/>
</dbReference>
<dbReference type="OrthoDB" id="37820at2"/>
<protein>
    <recommendedName>
        <fullName evidence="3">Polymerase beta nucleotidyltransferase domain-containing protein</fullName>
    </recommendedName>
</protein>
<dbReference type="KEGG" id="hhg:XM38_045790"/>
<keyword evidence="2" id="KW-1185">Reference proteome</keyword>
<gene>
    <name evidence="1" type="ORF">XM38_045790</name>
</gene>
<dbReference type="PIRSF" id="PIRSF020217">
    <property type="entry name" value="UCP020217"/>
    <property type="match status" value="1"/>
</dbReference>
<evidence type="ECO:0000313" key="2">
    <source>
        <dbReference type="Proteomes" id="UP000191901"/>
    </source>
</evidence>
<dbReference type="Gene3D" id="3.30.460.10">
    <property type="entry name" value="Beta Polymerase, domain 2"/>
    <property type="match status" value="1"/>
</dbReference>
<dbReference type="EMBL" id="CP021983">
    <property type="protein sequence ID" value="ASC73608.1"/>
    <property type="molecule type" value="Genomic_DNA"/>
</dbReference>
<evidence type="ECO:0000313" key="1">
    <source>
        <dbReference type="EMBL" id="ASC73608.1"/>
    </source>
</evidence>
<name>A0A1Z3HTG5_9CYAN</name>
<dbReference type="InterPro" id="IPR043519">
    <property type="entry name" value="NT_sf"/>
</dbReference>
<dbReference type="InterPro" id="IPR024700">
    <property type="entry name" value="UCP020217"/>
</dbReference>
<dbReference type="SUPFAM" id="SSF81301">
    <property type="entry name" value="Nucleotidyltransferase"/>
    <property type="match status" value="1"/>
</dbReference>
<accession>A0A1Z3HTG5</accession>
<reference evidence="1 2" key="1">
    <citation type="journal article" date="2016" name="Biochim. Biophys. Acta">
        <title>Characterization of red-shifted phycobilisomes isolated from the chlorophyll f-containing cyanobacterium Halomicronema hongdechloris.</title>
        <authorList>
            <person name="Li Y."/>
            <person name="Lin Y."/>
            <person name="Garvey C.J."/>
            <person name="Birch D."/>
            <person name="Corkery R.W."/>
            <person name="Loughlin P.C."/>
            <person name="Scheer H."/>
            <person name="Willows R.D."/>
            <person name="Chen M."/>
        </authorList>
    </citation>
    <scope>NUCLEOTIDE SEQUENCE [LARGE SCALE GENOMIC DNA]</scope>
    <source>
        <strain evidence="1 2">C2206</strain>
    </source>
</reference>
<dbReference type="AlphaFoldDB" id="A0A1Z3HTG5"/>
<dbReference type="CDD" id="cd05403">
    <property type="entry name" value="NT_KNTase_like"/>
    <property type="match status" value="1"/>
</dbReference>
<dbReference type="STRING" id="1641165.XM38_23905"/>
<sequence length="123" mass="14235">MAKTALDLSPDEWKQYRLPERPITPEIEARWYRAWQLIPELVRRLREDFGAQQIKVFGSAINAAYFSAESDIDLAVWGIPSARYFAAALAVDEFNPEFKVDLIDPTRCHIKLRERINNEGIDV</sequence>
<proteinExistence type="predicted"/>
<evidence type="ECO:0008006" key="3">
    <source>
        <dbReference type="Google" id="ProtNLM"/>
    </source>
</evidence>
<dbReference type="RefSeq" id="WP_080813400.1">
    <property type="nucleotide sequence ID" value="NZ_CP021983.2"/>
</dbReference>
<organism evidence="1 2">
    <name type="scientific">Halomicronema hongdechloris C2206</name>
    <dbReference type="NCBI Taxonomy" id="1641165"/>
    <lineage>
        <taxon>Bacteria</taxon>
        <taxon>Bacillati</taxon>
        <taxon>Cyanobacteriota</taxon>
        <taxon>Cyanophyceae</taxon>
        <taxon>Nodosilineales</taxon>
        <taxon>Nodosilineaceae</taxon>
        <taxon>Halomicronema</taxon>
    </lineage>
</organism>